<comment type="caution">
    <text evidence="10">The sequence shown here is derived from an EMBL/GenBank/DDBJ whole genome shotgun (WGS) entry which is preliminary data.</text>
</comment>
<evidence type="ECO:0000313" key="11">
    <source>
        <dbReference type="Proteomes" id="UP001501479"/>
    </source>
</evidence>
<organism evidence="10 11">
    <name type="scientific">Oceanisphaera sediminis</name>
    <dbReference type="NCBI Taxonomy" id="981381"/>
    <lineage>
        <taxon>Bacteria</taxon>
        <taxon>Pseudomonadati</taxon>
        <taxon>Pseudomonadota</taxon>
        <taxon>Gammaproteobacteria</taxon>
        <taxon>Aeromonadales</taxon>
        <taxon>Aeromonadaceae</taxon>
        <taxon>Oceanisphaera</taxon>
    </lineage>
</organism>
<feature type="transmembrane region" description="Helical" evidence="8">
    <location>
        <begin position="74"/>
        <end position="94"/>
    </location>
</feature>
<feature type="transmembrane region" description="Helical" evidence="8">
    <location>
        <begin position="269"/>
        <end position="287"/>
    </location>
</feature>
<evidence type="ECO:0000256" key="7">
    <source>
        <dbReference type="ARBA" id="ARBA00023136"/>
    </source>
</evidence>
<evidence type="ECO:0000256" key="3">
    <source>
        <dbReference type="ARBA" id="ARBA00022448"/>
    </source>
</evidence>
<dbReference type="PANTHER" id="PTHR22911:SF137">
    <property type="entry name" value="SOLUTE CARRIER FAMILY 35 MEMBER G2-RELATED"/>
    <property type="match status" value="1"/>
</dbReference>
<feature type="transmembrane region" description="Helical" evidence="8">
    <location>
        <begin position="216"/>
        <end position="234"/>
    </location>
</feature>
<feature type="transmembrane region" description="Helical" evidence="8">
    <location>
        <begin position="246"/>
        <end position="263"/>
    </location>
</feature>
<reference evidence="11" key="1">
    <citation type="journal article" date="2019" name="Int. J. Syst. Evol. Microbiol.">
        <title>The Global Catalogue of Microorganisms (GCM) 10K type strain sequencing project: providing services to taxonomists for standard genome sequencing and annotation.</title>
        <authorList>
            <consortium name="The Broad Institute Genomics Platform"/>
            <consortium name="The Broad Institute Genome Sequencing Center for Infectious Disease"/>
            <person name="Wu L."/>
            <person name="Ma J."/>
        </authorList>
    </citation>
    <scope>NUCLEOTIDE SEQUENCE [LARGE SCALE GENOMIC DNA]</scope>
    <source>
        <strain evidence="11">JCM 17329</strain>
    </source>
</reference>
<evidence type="ECO:0000256" key="6">
    <source>
        <dbReference type="ARBA" id="ARBA00022989"/>
    </source>
</evidence>
<evidence type="ECO:0000256" key="2">
    <source>
        <dbReference type="ARBA" id="ARBA00007362"/>
    </source>
</evidence>
<sequence>MTMEKDQATQGAIFALGAYFLWGIAPIYFKQLMHVPAYEILTHRVIWSFLLLLVLISALGYWPRVRAILKEPKHLLMLMLSSVIIGGNWLVYIWAVNNGHILDASLGYYINPLFNIVLAMLFLAERFRPIQWLAVGLAASGVVIQLLVFGSLPWVALVLAISFGCYGLIRKKVPVDPFTGLMMETLVLLPLATVYLWGFADSATSQMSNNSLNTNLWLISAGIVTTAPLLLFAGAAKRLKLSTLGFFQYLGPSLMFLLAVWLYDEPFTQDKIITFALIWVALVIYTLDGVRQRRRNSLQNSGAPGTIK</sequence>
<comment type="subcellular location">
    <subcellularLocation>
        <location evidence="1">Cell membrane</location>
        <topology evidence="1">Multi-pass membrane protein</topology>
    </subcellularLocation>
</comment>
<evidence type="ECO:0000256" key="4">
    <source>
        <dbReference type="ARBA" id="ARBA00022475"/>
    </source>
</evidence>
<dbReference type="SUPFAM" id="SSF103481">
    <property type="entry name" value="Multidrug resistance efflux transporter EmrE"/>
    <property type="match status" value="2"/>
</dbReference>
<gene>
    <name evidence="10" type="primary">rarD_1</name>
    <name evidence="10" type="ORF">GCM10022421_15530</name>
</gene>
<dbReference type="InterPro" id="IPR000620">
    <property type="entry name" value="EamA_dom"/>
</dbReference>
<feature type="domain" description="EamA" evidence="9">
    <location>
        <begin position="11"/>
        <end position="144"/>
    </location>
</feature>
<evidence type="ECO:0000256" key="1">
    <source>
        <dbReference type="ARBA" id="ARBA00004651"/>
    </source>
</evidence>
<name>A0ABP7DV23_9GAMM</name>
<dbReference type="PANTHER" id="PTHR22911">
    <property type="entry name" value="ACYL-MALONYL CONDENSING ENZYME-RELATED"/>
    <property type="match status" value="1"/>
</dbReference>
<feature type="transmembrane region" description="Helical" evidence="8">
    <location>
        <begin position="154"/>
        <end position="169"/>
    </location>
</feature>
<dbReference type="EMBL" id="BAABDS010000026">
    <property type="protein sequence ID" value="GAA3709321.1"/>
    <property type="molecule type" value="Genomic_DNA"/>
</dbReference>
<keyword evidence="7 8" id="KW-0472">Membrane</keyword>
<dbReference type="Pfam" id="PF00892">
    <property type="entry name" value="EamA"/>
    <property type="match status" value="2"/>
</dbReference>
<dbReference type="InterPro" id="IPR004626">
    <property type="entry name" value="RarD"/>
</dbReference>
<dbReference type="Proteomes" id="UP001501479">
    <property type="component" value="Unassembled WGS sequence"/>
</dbReference>
<feature type="transmembrane region" description="Helical" evidence="8">
    <location>
        <begin position="106"/>
        <end position="123"/>
    </location>
</feature>
<dbReference type="InterPro" id="IPR037185">
    <property type="entry name" value="EmrE-like"/>
</dbReference>
<keyword evidence="6 8" id="KW-1133">Transmembrane helix</keyword>
<evidence type="ECO:0000259" key="9">
    <source>
        <dbReference type="Pfam" id="PF00892"/>
    </source>
</evidence>
<evidence type="ECO:0000313" key="10">
    <source>
        <dbReference type="EMBL" id="GAA3709321.1"/>
    </source>
</evidence>
<evidence type="ECO:0000256" key="8">
    <source>
        <dbReference type="SAM" id="Phobius"/>
    </source>
</evidence>
<comment type="similarity">
    <text evidence="2">Belongs to the EamA transporter family.</text>
</comment>
<feature type="transmembrane region" description="Helical" evidence="8">
    <location>
        <begin position="41"/>
        <end position="62"/>
    </location>
</feature>
<feature type="transmembrane region" description="Helical" evidence="8">
    <location>
        <begin position="130"/>
        <end position="148"/>
    </location>
</feature>
<feature type="transmembrane region" description="Helical" evidence="8">
    <location>
        <begin position="12"/>
        <end position="29"/>
    </location>
</feature>
<dbReference type="NCBIfam" id="TIGR00688">
    <property type="entry name" value="rarD"/>
    <property type="match status" value="1"/>
</dbReference>
<accession>A0ABP7DV23</accession>
<feature type="domain" description="EamA" evidence="9">
    <location>
        <begin position="155"/>
        <end position="285"/>
    </location>
</feature>
<protein>
    <submittedName>
        <fullName evidence="10">EamA family transporter RarD</fullName>
    </submittedName>
</protein>
<proteinExistence type="inferred from homology"/>
<keyword evidence="4" id="KW-1003">Cell membrane</keyword>
<feature type="transmembrane region" description="Helical" evidence="8">
    <location>
        <begin position="181"/>
        <end position="200"/>
    </location>
</feature>
<keyword evidence="3" id="KW-0813">Transport</keyword>
<keyword evidence="5 8" id="KW-0812">Transmembrane</keyword>
<evidence type="ECO:0000256" key="5">
    <source>
        <dbReference type="ARBA" id="ARBA00022692"/>
    </source>
</evidence>
<keyword evidence="11" id="KW-1185">Reference proteome</keyword>